<reference evidence="2" key="1">
    <citation type="journal article" date="2017" name="Nat. Ecol. Evol.">
        <title>Genome expansion and lineage-specific genetic innovations in the forest pathogenic fungi Armillaria.</title>
        <authorList>
            <person name="Sipos G."/>
            <person name="Prasanna A.N."/>
            <person name="Walter M.C."/>
            <person name="O'Connor E."/>
            <person name="Balint B."/>
            <person name="Krizsan K."/>
            <person name="Kiss B."/>
            <person name="Hess J."/>
            <person name="Varga T."/>
            <person name="Slot J."/>
            <person name="Riley R."/>
            <person name="Boka B."/>
            <person name="Rigling D."/>
            <person name="Barry K."/>
            <person name="Lee J."/>
            <person name="Mihaltcheva S."/>
            <person name="LaButti K."/>
            <person name="Lipzen A."/>
            <person name="Waldron R."/>
            <person name="Moloney N.M."/>
            <person name="Sperisen C."/>
            <person name="Kredics L."/>
            <person name="Vagvoelgyi C."/>
            <person name="Patrignani A."/>
            <person name="Fitzpatrick D."/>
            <person name="Nagy I."/>
            <person name="Doyle S."/>
            <person name="Anderson J.B."/>
            <person name="Grigoriev I.V."/>
            <person name="Gueldener U."/>
            <person name="Muensterkoetter M."/>
            <person name="Nagy L.G."/>
        </authorList>
    </citation>
    <scope>NUCLEOTIDE SEQUENCE [LARGE SCALE GENOMIC DNA]</scope>
    <source>
        <strain evidence="2">28-4</strain>
    </source>
</reference>
<dbReference type="Proteomes" id="UP000218334">
    <property type="component" value="Unassembled WGS sequence"/>
</dbReference>
<evidence type="ECO:0000313" key="2">
    <source>
        <dbReference type="Proteomes" id="UP000218334"/>
    </source>
</evidence>
<evidence type="ECO:0000313" key="1">
    <source>
        <dbReference type="EMBL" id="PBK59413.1"/>
    </source>
</evidence>
<name>A0A2H3B6F0_9AGAR</name>
<proteinExistence type="predicted"/>
<protein>
    <submittedName>
        <fullName evidence="1">Uncharacterized protein</fullName>
    </submittedName>
</protein>
<dbReference type="AlphaFoldDB" id="A0A2H3B6F0"/>
<dbReference type="EMBL" id="KZ293505">
    <property type="protein sequence ID" value="PBK59413.1"/>
    <property type="molecule type" value="Genomic_DNA"/>
</dbReference>
<sequence>MPRAFPTVVHLAVDFVEINGLGPMTAVTFLSFIFDLNHDNPTNASSTDDCRLSLAQRPWLETYKAISKTSLKEVHLFMYSELSPSLHPTHLSSSWLVLMAAASSGWIGFRTRLCASSAGFKSSSAMVLMSAPDNGRFRFDGSFFLNLGIVECQYQ</sequence>
<organism evidence="1 2">
    <name type="scientific">Armillaria solidipes</name>
    <dbReference type="NCBI Taxonomy" id="1076256"/>
    <lineage>
        <taxon>Eukaryota</taxon>
        <taxon>Fungi</taxon>
        <taxon>Dikarya</taxon>
        <taxon>Basidiomycota</taxon>
        <taxon>Agaricomycotina</taxon>
        <taxon>Agaricomycetes</taxon>
        <taxon>Agaricomycetidae</taxon>
        <taxon>Agaricales</taxon>
        <taxon>Marasmiineae</taxon>
        <taxon>Physalacriaceae</taxon>
        <taxon>Armillaria</taxon>
    </lineage>
</organism>
<gene>
    <name evidence="1" type="ORF">ARMSODRAFT_801616</name>
</gene>
<keyword evidence="2" id="KW-1185">Reference proteome</keyword>
<accession>A0A2H3B6F0</accession>